<keyword evidence="2" id="KW-1185">Reference proteome</keyword>
<dbReference type="SUPFAM" id="SSF51126">
    <property type="entry name" value="Pectin lyase-like"/>
    <property type="match status" value="1"/>
</dbReference>
<name>A0ABX3XBW9_9BRAD</name>
<evidence type="ECO:0000313" key="1">
    <source>
        <dbReference type="EMBL" id="OSJ35981.1"/>
    </source>
</evidence>
<organism evidence="1 2">
    <name type="scientific">Bradyrhizobium canariense</name>
    <dbReference type="NCBI Taxonomy" id="255045"/>
    <lineage>
        <taxon>Bacteria</taxon>
        <taxon>Pseudomonadati</taxon>
        <taxon>Pseudomonadota</taxon>
        <taxon>Alphaproteobacteria</taxon>
        <taxon>Hyphomicrobiales</taxon>
        <taxon>Nitrobacteraceae</taxon>
        <taxon>Bradyrhizobium</taxon>
    </lineage>
</organism>
<evidence type="ECO:0008006" key="3">
    <source>
        <dbReference type="Google" id="ProtNLM"/>
    </source>
</evidence>
<gene>
    <name evidence="1" type="ORF">BST63_01085</name>
</gene>
<comment type="caution">
    <text evidence="1">The sequence shown here is derived from an EMBL/GenBank/DDBJ whole genome shotgun (WGS) entry which is preliminary data.</text>
</comment>
<dbReference type="Proteomes" id="UP000193884">
    <property type="component" value="Unassembled WGS sequence"/>
</dbReference>
<evidence type="ECO:0000313" key="2">
    <source>
        <dbReference type="Proteomes" id="UP000193884"/>
    </source>
</evidence>
<proteinExistence type="predicted"/>
<sequence>MSFNDPMFTDMTETTSQVWCGTGENASHKSVTGPASGDVSFGGSGNNNFDYCRCDGREGLHVGGAGYFNVTNCWIQATGQGLDHADGIQAYAPGKRGTLKVRNSTMKVNNTSATAGVFIADDWTGTIDIQDCMIWGGPYGLRVHPDVGGDNDVYLKNVYFVGPFAFGPIYFSDVLGHVNHIRKWENVRNATIESGVLKPGWPIKPPKPVTP</sequence>
<reference evidence="1 2" key="1">
    <citation type="submission" date="2017-03" db="EMBL/GenBank/DDBJ databases">
        <title>Whole genome sequences of fourteen strains of Bradyrhizobium canariense and one strain of Bradyrhizobium japonicum isolated from Lupinus (Papilionoideae: Genisteae) species in Algeria.</title>
        <authorList>
            <person name="Crovadore J."/>
            <person name="Chekireb D."/>
            <person name="Brachmann A."/>
            <person name="Chablais R."/>
            <person name="Cochard B."/>
            <person name="Lefort F."/>
        </authorList>
    </citation>
    <scope>NUCLEOTIDE SEQUENCE [LARGE SCALE GENOMIC DNA]</scope>
    <source>
        <strain evidence="1 2">UBMAN05</strain>
    </source>
</reference>
<dbReference type="InterPro" id="IPR011050">
    <property type="entry name" value="Pectin_lyase_fold/virulence"/>
</dbReference>
<accession>A0ABX3XBW9</accession>
<dbReference type="EMBL" id="NAFK01000097">
    <property type="protein sequence ID" value="OSJ35981.1"/>
    <property type="molecule type" value="Genomic_DNA"/>
</dbReference>
<protein>
    <recommendedName>
        <fullName evidence="3">Right handed beta helix region</fullName>
    </recommendedName>
</protein>